<keyword evidence="3" id="KW-1185">Reference proteome</keyword>
<feature type="region of interest" description="Disordered" evidence="1">
    <location>
        <begin position="1"/>
        <end position="65"/>
    </location>
</feature>
<accession>A0A5N6LRG1</accession>
<gene>
    <name evidence="2" type="ORF">E3N88_40965</name>
</gene>
<sequence>MAGPSNVEQANSDSPATSDEESEWSSPETTVRERGPILPRIPTDQDGAHDPTIATDEVQDDTPVRGGLRSLNELYEIELMMADNEPTNYSEAKESREWQEAMRTELASIEKNQTWTLTDLPAGNKAVGIKEAQRKPINSYTHTNAKKI</sequence>
<reference evidence="2 3" key="1">
    <citation type="submission" date="2019-05" db="EMBL/GenBank/DDBJ databases">
        <title>Mikania micrantha, genome provides insights into the molecular mechanism of rapid growth.</title>
        <authorList>
            <person name="Liu B."/>
        </authorList>
    </citation>
    <scope>NUCLEOTIDE SEQUENCE [LARGE SCALE GENOMIC DNA]</scope>
    <source>
        <strain evidence="2">NLD-2019</strain>
        <tissue evidence="2">Leaf</tissue>
    </source>
</reference>
<evidence type="ECO:0000313" key="3">
    <source>
        <dbReference type="Proteomes" id="UP000326396"/>
    </source>
</evidence>
<dbReference type="OrthoDB" id="1274804at2759"/>
<feature type="compositionally biased region" description="Polar residues" evidence="1">
    <location>
        <begin position="1"/>
        <end position="17"/>
    </location>
</feature>
<organism evidence="2 3">
    <name type="scientific">Mikania micrantha</name>
    <name type="common">bitter vine</name>
    <dbReference type="NCBI Taxonomy" id="192012"/>
    <lineage>
        <taxon>Eukaryota</taxon>
        <taxon>Viridiplantae</taxon>
        <taxon>Streptophyta</taxon>
        <taxon>Embryophyta</taxon>
        <taxon>Tracheophyta</taxon>
        <taxon>Spermatophyta</taxon>
        <taxon>Magnoliopsida</taxon>
        <taxon>eudicotyledons</taxon>
        <taxon>Gunneridae</taxon>
        <taxon>Pentapetalae</taxon>
        <taxon>asterids</taxon>
        <taxon>campanulids</taxon>
        <taxon>Asterales</taxon>
        <taxon>Asteraceae</taxon>
        <taxon>Asteroideae</taxon>
        <taxon>Heliantheae alliance</taxon>
        <taxon>Eupatorieae</taxon>
        <taxon>Mikania</taxon>
    </lineage>
</organism>
<evidence type="ECO:0000256" key="1">
    <source>
        <dbReference type="SAM" id="MobiDB-lite"/>
    </source>
</evidence>
<evidence type="ECO:0000313" key="2">
    <source>
        <dbReference type="EMBL" id="KAD2393988.1"/>
    </source>
</evidence>
<protein>
    <recommendedName>
        <fullName evidence="4">Reverse transcriptase Ty1/copia-type domain-containing protein</fullName>
    </recommendedName>
</protein>
<dbReference type="AlphaFoldDB" id="A0A5N6LRG1"/>
<comment type="caution">
    <text evidence="2">The sequence shown here is derived from an EMBL/GenBank/DDBJ whole genome shotgun (WGS) entry which is preliminary data.</text>
</comment>
<dbReference type="Proteomes" id="UP000326396">
    <property type="component" value="Linkage Group LG9"/>
</dbReference>
<evidence type="ECO:0008006" key="4">
    <source>
        <dbReference type="Google" id="ProtNLM"/>
    </source>
</evidence>
<proteinExistence type="predicted"/>
<name>A0A5N6LRG1_9ASTR</name>
<dbReference type="EMBL" id="SZYD01000019">
    <property type="protein sequence ID" value="KAD2393988.1"/>
    <property type="molecule type" value="Genomic_DNA"/>
</dbReference>